<evidence type="ECO:0000256" key="1">
    <source>
        <dbReference type="SAM" id="Phobius"/>
    </source>
</evidence>
<dbReference type="Pfam" id="PF07907">
    <property type="entry name" value="YibE_F"/>
    <property type="match status" value="1"/>
</dbReference>
<keyword evidence="1" id="KW-0812">Transmembrane</keyword>
<sequence>MSKNTSFVRMINLQIVTAEMMRTIVGSIGLVLVAPITAIVAGVILSYDFTKEQNKNRFKKI</sequence>
<name>A0A4R2KID9_9FIRM</name>
<dbReference type="RefSeq" id="WP_132246149.1">
    <property type="nucleotide sequence ID" value="NZ_SLWV01000018.1"/>
</dbReference>
<dbReference type="AlphaFoldDB" id="A0A4R2KID9"/>
<keyword evidence="3" id="KW-1185">Reference proteome</keyword>
<keyword evidence="1" id="KW-0472">Membrane</keyword>
<comment type="caution">
    <text evidence="2">The sequence shown here is derived from an EMBL/GenBank/DDBJ whole genome shotgun (WGS) entry which is preliminary data.</text>
</comment>
<dbReference type="EMBL" id="SLWV01000018">
    <property type="protein sequence ID" value="TCO72252.1"/>
    <property type="molecule type" value="Genomic_DNA"/>
</dbReference>
<dbReference type="InterPro" id="IPR012507">
    <property type="entry name" value="YibE_F"/>
</dbReference>
<organism evidence="2 3">
    <name type="scientific">Marinisporobacter balticus</name>
    <dbReference type="NCBI Taxonomy" id="2018667"/>
    <lineage>
        <taxon>Bacteria</taxon>
        <taxon>Bacillati</taxon>
        <taxon>Bacillota</taxon>
        <taxon>Clostridia</taxon>
        <taxon>Peptostreptococcales</taxon>
        <taxon>Thermotaleaceae</taxon>
        <taxon>Marinisporobacter</taxon>
    </lineage>
</organism>
<dbReference type="OrthoDB" id="5753718at2"/>
<proteinExistence type="predicted"/>
<evidence type="ECO:0000313" key="3">
    <source>
        <dbReference type="Proteomes" id="UP000294919"/>
    </source>
</evidence>
<protein>
    <submittedName>
        <fullName evidence="2">YibE/F-like protein</fullName>
    </submittedName>
</protein>
<feature type="transmembrane region" description="Helical" evidence="1">
    <location>
        <begin position="20"/>
        <end position="47"/>
    </location>
</feature>
<evidence type="ECO:0000313" key="2">
    <source>
        <dbReference type="EMBL" id="TCO72252.1"/>
    </source>
</evidence>
<dbReference type="Proteomes" id="UP000294919">
    <property type="component" value="Unassembled WGS sequence"/>
</dbReference>
<reference evidence="2 3" key="1">
    <citation type="submission" date="2019-03" db="EMBL/GenBank/DDBJ databases">
        <title>Genomic Encyclopedia of Type Strains, Phase IV (KMG-IV): sequencing the most valuable type-strain genomes for metagenomic binning, comparative biology and taxonomic classification.</title>
        <authorList>
            <person name="Goeker M."/>
        </authorList>
    </citation>
    <scope>NUCLEOTIDE SEQUENCE [LARGE SCALE GENOMIC DNA]</scope>
    <source>
        <strain evidence="2 3">DSM 102940</strain>
    </source>
</reference>
<keyword evidence="1" id="KW-1133">Transmembrane helix</keyword>
<accession>A0A4R2KID9</accession>
<gene>
    <name evidence="2" type="ORF">EV214_1182</name>
</gene>